<evidence type="ECO:0000256" key="2">
    <source>
        <dbReference type="SAM" id="SignalP"/>
    </source>
</evidence>
<dbReference type="RefSeq" id="WP_126333798.1">
    <property type="nucleotide sequence ID" value="NZ_LR134355.1"/>
</dbReference>
<evidence type="ECO:0000313" key="4">
    <source>
        <dbReference type="Proteomes" id="UP000282551"/>
    </source>
</evidence>
<evidence type="ECO:0008006" key="5">
    <source>
        <dbReference type="Google" id="ProtNLM"/>
    </source>
</evidence>
<dbReference type="OrthoDB" id="4730955at2"/>
<feature type="signal peptide" evidence="2">
    <location>
        <begin position="1"/>
        <end position="27"/>
    </location>
</feature>
<feature type="region of interest" description="Disordered" evidence="1">
    <location>
        <begin position="88"/>
        <end position="148"/>
    </location>
</feature>
<gene>
    <name evidence="3" type="ORF">NCTC10485_02226</name>
</gene>
<accession>A0A448I6H6</accession>
<proteinExistence type="predicted"/>
<keyword evidence="4" id="KW-1185">Reference proteome</keyword>
<dbReference type="AlphaFoldDB" id="A0A448I6H6"/>
<dbReference type="EMBL" id="LR134355">
    <property type="protein sequence ID" value="VEG47934.1"/>
    <property type="molecule type" value="Genomic_DNA"/>
</dbReference>
<organism evidence="3 4">
    <name type="scientific">Mycolicibacterium chitae</name>
    <name type="common">Mycobacterium chitae</name>
    <dbReference type="NCBI Taxonomy" id="1792"/>
    <lineage>
        <taxon>Bacteria</taxon>
        <taxon>Bacillati</taxon>
        <taxon>Actinomycetota</taxon>
        <taxon>Actinomycetes</taxon>
        <taxon>Mycobacteriales</taxon>
        <taxon>Mycobacteriaceae</taxon>
        <taxon>Mycolicibacterium</taxon>
    </lineage>
</organism>
<sequence>MKKLALFAVGVSAAVSMAVVGATQANAAPPDVTGEPYGKAVAVLKNQGYRAIFGGSIGNDLPQSQCVVIAQESSGKGAQRLRLDCNLAPGQERPDAPNTHRLVPPGGSMPGGVAGSNPSMPADQGQQGGAQRPTPGAGTVTVTPRPVG</sequence>
<feature type="chain" id="PRO_5019479369" description="PASTA domain-containing protein" evidence="2">
    <location>
        <begin position="28"/>
        <end position="148"/>
    </location>
</feature>
<keyword evidence="2" id="KW-0732">Signal</keyword>
<evidence type="ECO:0000313" key="3">
    <source>
        <dbReference type="EMBL" id="VEG47934.1"/>
    </source>
</evidence>
<dbReference type="Proteomes" id="UP000282551">
    <property type="component" value="Chromosome"/>
</dbReference>
<feature type="compositionally biased region" description="Low complexity" evidence="1">
    <location>
        <begin position="132"/>
        <end position="148"/>
    </location>
</feature>
<name>A0A448I6H6_MYCCI</name>
<reference evidence="3 4" key="1">
    <citation type="submission" date="2018-12" db="EMBL/GenBank/DDBJ databases">
        <authorList>
            <consortium name="Pathogen Informatics"/>
        </authorList>
    </citation>
    <scope>NUCLEOTIDE SEQUENCE [LARGE SCALE GENOMIC DNA]</scope>
    <source>
        <strain evidence="3 4">NCTC10485</strain>
    </source>
</reference>
<evidence type="ECO:0000256" key="1">
    <source>
        <dbReference type="SAM" id="MobiDB-lite"/>
    </source>
</evidence>
<protein>
    <recommendedName>
        <fullName evidence="5">PASTA domain-containing protein</fullName>
    </recommendedName>
</protein>